<accession>A0ABS4FAV9</accession>
<dbReference type="InterPro" id="IPR000086">
    <property type="entry name" value="NUDIX_hydrolase_dom"/>
</dbReference>
<proteinExistence type="inferred from homology"/>
<keyword evidence="2 3" id="KW-0378">Hydrolase</keyword>
<evidence type="ECO:0000259" key="4">
    <source>
        <dbReference type="PROSITE" id="PS51462"/>
    </source>
</evidence>
<dbReference type="Pfam" id="PF00293">
    <property type="entry name" value="NUDIX"/>
    <property type="match status" value="1"/>
</dbReference>
<feature type="domain" description="Nudix hydrolase" evidence="4">
    <location>
        <begin position="1"/>
        <end position="134"/>
    </location>
</feature>
<dbReference type="Proteomes" id="UP000706926">
    <property type="component" value="Unassembled WGS sequence"/>
</dbReference>
<evidence type="ECO:0000256" key="1">
    <source>
        <dbReference type="ARBA" id="ARBA00005582"/>
    </source>
</evidence>
<protein>
    <submittedName>
        <fullName evidence="5">8-oxo-dGTP diphosphatase</fullName>
        <ecNumber evidence="5">3.6.1.55</ecNumber>
    </submittedName>
</protein>
<dbReference type="GO" id="GO:0035539">
    <property type="term" value="F:8-oxo-7,8-dihydrodeoxyguanosine triphosphate pyrophosphatase activity"/>
    <property type="evidence" value="ECO:0007669"/>
    <property type="project" value="UniProtKB-EC"/>
</dbReference>
<evidence type="ECO:0000313" key="5">
    <source>
        <dbReference type="EMBL" id="MBP1893379.1"/>
    </source>
</evidence>
<reference evidence="5 6" key="1">
    <citation type="submission" date="2021-03" db="EMBL/GenBank/DDBJ databases">
        <title>Genomic Encyclopedia of Type Strains, Phase IV (KMG-IV): sequencing the most valuable type-strain genomes for metagenomic binning, comparative biology and taxonomic classification.</title>
        <authorList>
            <person name="Goeker M."/>
        </authorList>
    </citation>
    <scope>NUCLEOTIDE SEQUENCE [LARGE SCALE GENOMIC DNA]</scope>
    <source>
        <strain evidence="5 6">DSM 15596</strain>
    </source>
</reference>
<dbReference type="InterPro" id="IPR015797">
    <property type="entry name" value="NUDIX_hydrolase-like_dom_sf"/>
</dbReference>
<dbReference type="InterPro" id="IPR020476">
    <property type="entry name" value="Nudix_hydrolase"/>
</dbReference>
<evidence type="ECO:0000256" key="2">
    <source>
        <dbReference type="ARBA" id="ARBA00022801"/>
    </source>
</evidence>
<keyword evidence="6" id="KW-1185">Reference proteome</keyword>
<dbReference type="GeneID" id="95404474"/>
<dbReference type="InterPro" id="IPR020084">
    <property type="entry name" value="NUDIX_hydrolase_CS"/>
</dbReference>
<dbReference type="Gene3D" id="3.90.79.10">
    <property type="entry name" value="Nucleoside Triphosphate Pyrophosphohydrolase"/>
    <property type="match status" value="1"/>
</dbReference>
<comment type="similarity">
    <text evidence="1 3">Belongs to the Nudix hydrolase family.</text>
</comment>
<dbReference type="RefSeq" id="WP_007127893.1">
    <property type="nucleotide sequence ID" value="NZ_CP139098.1"/>
</dbReference>
<name>A0ABS4FAV9_9BACL</name>
<dbReference type="PANTHER" id="PTHR43736:SF1">
    <property type="entry name" value="DIHYDRONEOPTERIN TRIPHOSPHATE DIPHOSPHATASE"/>
    <property type="match status" value="1"/>
</dbReference>
<dbReference type="EC" id="3.6.1.55" evidence="5"/>
<dbReference type="PANTHER" id="PTHR43736">
    <property type="entry name" value="ADP-RIBOSE PYROPHOSPHATASE"/>
    <property type="match status" value="1"/>
</dbReference>
<organism evidence="5 6">
    <name type="scientific">Paenibacillus lactis</name>
    <dbReference type="NCBI Taxonomy" id="228574"/>
    <lineage>
        <taxon>Bacteria</taxon>
        <taxon>Bacillati</taxon>
        <taxon>Bacillota</taxon>
        <taxon>Bacilli</taxon>
        <taxon>Bacillales</taxon>
        <taxon>Paenibacillaceae</taxon>
        <taxon>Paenibacillus</taxon>
    </lineage>
</organism>
<dbReference type="SUPFAM" id="SSF55811">
    <property type="entry name" value="Nudix"/>
    <property type="match status" value="1"/>
</dbReference>
<sequence length="137" mass="15597">MENKIIVVVKGVIAKNGKALIVKRSSTEEVDAGSWETVGGKIEFGEVLEEALIREVKEEIGIEVNVEKLLFATTFFTDPLRQIVLLTYLCRTTDDQIKLSDEHSDYKWVTSSELRNYLPHPIANDFKKYSVFETLES</sequence>
<evidence type="ECO:0000313" key="6">
    <source>
        <dbReference type="Proteomes" id="UP000706926"/>
    </source>
</evidence>
<comment type="caution">
    <text evidence="5">The sequence shown here is derived from an EMBL/GenBank/DDBJ whole genome shotgun (WGS) entry which is preliminary data.</text>
</comment>
<gene>
    <name evidence="5" type="ORF">J2Z18_002481</name>
</gene>
<dbReference type="PROSITE" id="PS00893">
    <property type="entry name" value="NUDIX_BOX"/>
    <property type="match status" value="1"/>
</dbReference>
<evidence type="ECO:0000256" key="3">
    <source>
        <dbReference type="RuleBase" id="RU003476"/>
    </source>
</evidence>
<dbReference type="PROSITE" id="PS51462">
    <property type="entry name" value="NUDIX"/>
    <property type="match status" value="1"/>
</dbReference>
<dbReference type="CDD" id="cd04699">
    <property type="entry name" value="NUDIX_MutT_Nudt1"/>
    <property type="match status" value="1"/>
</dbReference>
<dbReference type="EMBL" id="JAGGKI010000005">
    <property type="protein sequence ID" value="MBP1893379.1"/>
    <property type="molecule type" value="Genomic_DNA"/>
</dbReference>
<dbReference type="PRINTS" id="PR00502">
    <property type="entry name" value="NUDIXFAMILY"/>
</dbReference>